<dbReference type="PANTHER" id="PTHR30621:SF0">
    <property type="entry name" value="BIFUNCTIONAL GLUTAMINE SYNTHETASE ADENYLYLTRANSFERASE_ADENYLYL-REMOVING ENZYME"/>
    <property type="match status" value="1"/>
</dbReference>
<dbReference type="EMBL" id="BMJQ01000011">
    <property type="protein sequence ID" value="GGF31979.1"/>
    <property type="molecule type" value="Genomic_DNA"/>
</dbReference>
<dbReference type="InterPro" id="IPR043519">
    <property type="entry name" value="NT_sf"/>
</dbReference>
<dbReference type="GO" id="GO:0000287">
    <property type="term" value="F:magnesium ion binding"/>
    <property type="evidence" value="ECO:0007669"/>
    <property type="project" value="UniProtKB-UniRule"/>
</dbReference>
<dbReference type="Proteomes" id="UP000646365">
    <property type="component" value="Unassembled WGS sequence"/>
</dbReference>
<dbReference type="InterPro" id="IPR023057">
    <property type="entry name" value="GlnE"/>
</dbReference>
<dbReference type="NCBIfam" id="NF008292">
    <property type="entry name" value="PRK11072.1"/>
    <property type="match status" value="1"/>
</dbReference>
<dbReference type="GO" id="GO:0008882">
    <property type="term" value="F:[glutamate-ammonia-ligase] adenylyltransferase activity"/>
    <property type="evidence" value="ECO:0007669"/>
    <property type="project" value="UniProtKB-UniRule"/>
</dbReference>
<reference evidence="11" key="2">
    <citation type="submission" date="2020-09" db="EMBL/GenBank/DDBJ databases">
        <authorList>
            <person name="Sun Q."/>
            <person name="Zhou Y."/>
        </authorList>
    </citation>
    <scope>NUCLEOTIDE SEQUENCE</scope>
    <source>
        <strain evidence="11">CGMCC 1.15725</strain>
    </source>
</reference>
<dbReference type="InterPro" id="IPR013546">
    <property type="entry name" value="PII_UdlTrfase/GS_AdlTrfase"/>
</dbReference>
<name>A0A8J3E3N6_9PROT</name>
<evidence type="ECO:0000259" key="9">
    <source>
        <dbReference type="Pfam" id="PF03710"/>
    </source>
</evidence>
<dbReference type="InterPro" id="IPR005190">
    <property type="entry name" value="GlnE_rpt_dom"/>
</dbReference>
<protein>
    <recommendedName>
        <fullName evidence="7">Bifunctional glutamine synthetase adenylyltransferase/adenylyl-removing enzyme</fullName>
    </recommendedName>
    <alternativeName>
        <fullName evidence="7">ATP:glutamine synthetase adenylyltransferase</fullName>
    </alternativeName>
    <alternativeName>
        <fullName evidence="7">ATase</fullName>
    </alternativeName>
    <domain>
        <recommendedName>
            <fullName evidence="7">Glutamine synthetase adenylyl-L-tyrosine phosphorylase</fullName>
            <ecNumber evidence="7">2.7.7.89</ecNumber>
        </recommendedName>
        <alternativeName>
            <fullName evidence="7">Adenylyl removase</fullName>
            <shortName evidence="7">AR</shortName>
            <shortName evidence="7">AT-N</shortName>
        </alternativeName>
    </domain>
    <domain>
        <recommendedName>
            <fullName evidence="7">Glutamine synthetase adenylyl transferase</fullName>
            <ecNumber evidence="7">2.7.7.42</ecNumber>
        </recommendedName>
        <alternativeName>
            <fullName evidence="7">Adenylyl transferase</fullName>
            <shortName evidence="7">AT</shortName>
            <shortName evidence="7">AT-C</shortName>
        </alternativeName>
    </domain>
</protein>
<feature type="domain" description="PII-uridylyltransferase/Glutamine-synthetase adenylyltransferase" evidence="10">
    <location>
        <begin position="337"/>
        <end position="471"/>
    </location>
</feature>
<keyword evidence="1 7" id="KW-0808">Transferase</keyword>
<evidence type="ECO:0000256" key="3">
    <source>
        <dbReference type="ARBA" id="ARBA00022741"/>
    </source>
</evidence>
<evidence type="ECO:0000259" key="10">
    <source>
        <dbReference type="Pfam" id="PF08335"/>
    </source>
</evidence>
<evidence type="ECO:0000313" key="12">
    <source>
        <dbReference type="Proteomes" id="UP000646365"/>
    </source>
</evidence>
<feature type="region of interest" description="Adenylyl transferase" evidence="7">
    <location>
        <begin position="478"/>
        <end position="1022"/>
    </location>
</feature>
<dbReference type="GO" id="GO:0047388">
    <property type="term" value="F:[glutamine synthetase]-adenylyl-L-tyrosine phosphorylase activity"/>
    <property type="evidence" value="ECO:0007669"/>
    <property type="project" value="UniProtKB-EC"/>
</dbReference>
<comment type="catalytic activity">
    <reaction evidence="7">
        <text>[glutamine synthetase]-L-tyrosine + ATP = [glutamine synthetase]-O(4)-(5'-adenylyl)-L-tyrosine + diphosphate</text>
        <dbReference type="Rhea" id="RHEA:18589"/>
        <dbReference type="Rhea" id="RHEA-COMP:10660"/>
        <dbReference type="Rhea" id="RHEA-COMP:10661"/>
        <dbReference type="ChEBI" id="CHEBI:30616"/>
        <dbReference type="ChEBI" id="CHEBI:33019"/>
        <dbReference type="ChEBI" id="CHEBI:46858"/>
        <dbReference type="ChEBI" id="CHEBI:83624"/>
        <dbReference type="EC" id="2.7.7.42"/>
    </reaction>
</comment>
<dbReference type="GO" id="GO:0005829">
    <property type="term" value="C:cytosol"/>
    <property type="evidence" value="ECO:0007669"/>
    <property type="project" value="TreeGrafter"/>
</dbReference>
<evidence type="ECO:0000256" key="2">
    <source>
        <dbReference type="ARBA" id="ARBA00022695"/>
    </source>
</evidence>
<keyword evidence="5 7" id="KW-0460">Magnesium</keyword>
<comment type="catalytic activity">
    <reaction evidence="7">
        <text>[glutamine synthetase]-O(4)-(5'-adenylyl)-L-tyrosine + phosphate = [glutamine synthetase]-L-tyrosine + ADP</text>
        <dbReference type="Rhea" id="RHEA:43716"/>
        <dbReference type="Rhea" id="RHEA-COMP:10660"/>
        <dbReference type="Rhea" id="RHEA-COMP:10661"/>
        <dbReference type="ChEBI" id="CHEBI:43474"/>
        <dbReference type="ChEBI" id="CHEBI:46858"/>
        <dbReference type="ChEBI" id="CHEBI:83624"/>
        <dbReference type="ChEBI" id="CHEBI:456216"/>
        <dbReference type="EC" id="2.7.7.89"/>
    </reaction>
</comment>
<feature type="domain" description="Glutamate-ammonia ligase adenylyltransferase repeated" evidence="9">
    <location>
        <begin position="582"/>
        <end position="831"/>
    </location>
</feature>
<comment type="similarity">
    <text evidence="7">Belongs to the GlnE family.</text>
</comment>
<keyword evidence="2 7" id="KW-0548">Nucleotidyltransferase</keyword>
<dbReference type="Gene3D" id="1.20.120.1510">
    <property type="match status" value="1"/>
</dbReference>
<reference evidence="11" key="1">
    <citation type="journal article" date="2014" name="Int. J. Syst. Evol. Microbiol.">
        <title>Complete genome sequence of Corynebacterium casei LMG S-19264T (=DSM 44701T), isolated from a smear-ripened cheese.</title>
        <authorList>
            <consortium name="US DOE Joint Genome Institute (JGI-PGF)"/>
            <person name="Walter F."/>
            <person name="Albersmeier A."/>
            <person name="Kalinowski J."/>
            <person name="Ruckert C."/>
        </authorList>
    </citation>
    <scope>NUCLEOTIDE SEQUENCE</scope>
    <source>
        <strain evidence="11">CGMCC 1.15725</strain>
    </source>
</reference>
<dbReference type="Gene3D" id="1.20.120.330">
    <property type="entry name" value="Nucleotidyltransferases domain 2"/>
    <property type="match status" value="2"/>
</dbReference>
<evidence type="ECO:0000256" key="5">
    <source>
        <dbReference type="ARBA" id="ARBA00022842"/>
    </source>
</evidence>
<comment type="caution">
    <text evidence="11">The sequence shown here is derived from an EMBL/GenBank/DDBJ whole genome shotgun (WGS) entry which is preliminary data.</text>
</comment>
<dbReference type="GO" id="GO:0000820">
    <property type="term" value="P:regulation of glutamine family amino acid metabolic process"/>
    <property type="evidence" value="ECO:0007669"/>
    <property type="project" value="UniProtKB-UniRule"/>
</dbReference>
<evidence type="ECO:0000313" key="11">
    <source>
        <dbReference type="EMBL" id="GGF31979.1"/>
    </source>
</evidence>
<dbReference type="Gene3D" id="3.30.460.10">
    <property type="entry name" value="Beta Polymerase, domain 2"/>
    <property type="match status" value="2"/>
</dbReference>
<evidence type="ECO:0000256" key="6">
    <source>
        <dbReference type="ARBA" id="ARBA00023268"/>
    </source>
</evidence>
<comment type="cofactor">
    <cofactor evidence="7">
        <name>Mg(2+)</name>
        <dbReference type="ChEBI" id="CHEBI:18420"/>
    </cofactor>
</comment>
<dbReference type="EC" id="2.7.7.42" evidence="7"/>
<keyword evidence="4 7" id="KW-0067">ATP-binding</keyword>
<dbReference type="SUPFAM" id="SSF81593">
    <property type="entry name" value="Nucleotidyltransferase substrate binding subunit/domain"/>
    <property type="match status" value="2"/>
</dbReference>
<dbReference type="HAMAP" id="MF_00802">
    <property type="entry name" value="GlnE"/>
    <property type="match status" value="1"/>
</dbReference>
<accession>A0A8J3E3N6</accession>
<dbReference type="RefSeq" id="WP_189049517.1">
    <property type="nucleotide sequence ID" value="NZ_BMJQ01000011.1"/>
</dbReference>
<gene>
    <name evidence="7 11" type="primary">glnE</name>
    <name evidence="11" type="ORF">GCM10011611_42600</name>
</gene>
<dbReference type="NCBIfam" id="NF010706">
    <property type="entry name" value="PRK14108.1"/>
    <property type="match status" value="1"/>
</dbReference>
<keyword evidence="6 7" id="KW-0511">Multifunctional enzyme</keyword>
<dbReference type="AlphaFoldDB" id="A0A8J3E3N6"/>
<feature type="region of interest" description="Disordered" evidence="8">
    <location>
        <begin position="995"/>
        <end position="1022"/>
    </location>
</feature>
<dbReference type="PANTHER" id="PTHR30621">
    <property type="entry name" value="GLUTAMINE SYNTHETASE ADENYLYLTRANSFERASE"/>
    <property type="match status" value="1"/>
</dbReference>
<dbReference type="CDD" id="cd05401">
    <property type="entry name" value="NT_GlnE_GlnD_like"/>
    <property type="match status" value="2"/>
</dbReference>
<feature type="compositionally biased region" description="Polar residues" evidence="8">
    <location>
        <begin position="1011"/>
        <end position="1022"/>
    </location>
</feature>
<dbReference type="EC" id="2.7.7.89" evidence="7"/>
<evidence type="ECO:0000256" key="8">
    <source>
        <dbReference type="SAM" id="MobiDB-lite"/>
    </source>
</evidence>
<keyword evidence="12" id="KW-1185">Reference proteome</keyword>
<organism evidence="11 12">
    <name type="scientific">Aliidongia dinghuensis</name>
    <dbReference type="NCBI Taxonomy" id="1867774"/>
    <lineage>
        <taxon>Bacteria</taxon>
        <taxon>Pseudomonadati</taxon>
        <taxon>Pseudomonadota</taxon>
        <taxon>Alphaproteobacteria</taxon>
        <taxon>Rhodospirillales</taxon>
        <taxon>Dongiaceae</taxon>
        <taxon>Aliidongia</taxon>
    </lineage>
</organism>
<evidence type="ECO:0000256" key="1">
    <source>
        <dbReference type="ARBA" id="ARBA00022679"/>
    </source>
</evidence>
<dbReference type="GO" id="GO:0005524">
    <property type="term" value="F:ATP binding"/>
    <property type="evidence" value="ECO:0007669"/>
    <property type="project" value="UniProtKB-UniRule"/>
</dbReference>
<dbReference type="SUPFAM" id="SSF81301">
    <property type="entry name" value="Nucleotidyltransferase"/>
    <property type="match status" value="2"/>
</dbReference>
<keyword evidence="3 7" id="KW-0547">Nucleotide-binding</keyword>
<proteinExistence type="inferred from homology"/>
<evidence type="ECO:0000256" key="7">
    <source>
        <dbReference type="HAMAP-Rule" id="MF_00802"/>
    </source>
</evidence>
<dbReference type="Pfam" id="PF03710">
    <property type="entry name" value="GlnE"/>
    <property type="match status" value="2"/>
</dbReference>
<feature type="domain" description="Glutamate-ammonia ligase adenylyltransferase repeated" evidence="9">
    <location>
        <begin position="67"/>
        <end position="309"/>
    </location>
</feature>
<dbReference type="Pfam" id="PF08335">
    <property type="entry name" value="GlnD_UR_UTase"/>
    <property type="match status" value="1"/>
</dbReference>
<comment type="function">
    <text evidence="7">Involved in the regulation of glutamine synthetase GlnA, a key enzyme in the process to assimilate ammonia. When cellular nitrogen levels are high, the C-terminal adenylyl transferase (AT) inactivates GlnA by covalent transfer of an adenylyl group from ATP to specific tyrosine residue of GlnA, thus reducing its activity. Conversely, when nitrogen levels are low, the N-terminal adenylyl removase (AR) activates GlnA by removing the adenylyl group by phosphorolysis, increasing its activity. The regulatory region of GlnE binds the signal transduction protein PII (GlnB) which indicates the nitrogen status of the cell.</text>
</comment>
<feature type="region of interest" description="Adenylyl removase" evidence="7">
    <location>
        <begin position="1"/>
        <end position="474"/>
    </location>
</feature>
<evidence type="ECO:0000256" key="4">
    <source>
        <dbReference type="ARBA" id="ARBA00022840"/>
    </source>
</evidence>
<sequence>MTEPLISAERVQRTRLPVPADAGQAAIEWERWTAAAEAATAESETGEPLGRGMAAVAADPTTHAWLDAVFGNSPYLTRLALREPEVALAAMTTGIEPALARVLEEVAALTGHEPRAEIMTRLRAAKRRAALVIALADIAELWPLERVTGALSALADAALGAAVRHLLVGAHTSGQLALPHPDEPERDSGVIVLGMGKLGAHELNYSSDIDLIILYDADRMDYRGRDAIQPLMARLARDLVKLLEERTVDGYVFRTDLRLRPDPASTPPAVSVAAAETYYGSLGQNWERAAMIKARPVAGDIPAGQAFLKTLGPFIWRKHLDFAAIRDIHSIKRQIDARHGAPAAGLAGHNIKLGHGGIREIEFFAQTQQLIWGGRVPTLRSPGTIETLEGLVATGRLADPIADDLAHAYRVLRRVEHRLQMIDDAQTHSLPTDPQALGRLAIFLGFPDAASFAADLGRELAVVRRHFAELFRGAPALSAEGNLVFTGKELDPDTLATLRAMGFKSPEPVADAIRGWHHGRIRATRSARARELLTELTPALLRVLGKTADPDFAFIRFDEFLSRLPAGVQMFSLFQHHPDLLQLVAEIMGESPQLAVQLARRPLLLDGVISGAFFIPLPTEERALHRALTRDLSLAVARARDYEDLLDLTRRWANDRKFQIGVQLLQGRIEGWRSAKHFSAVADIVIQTLLPRVEEEFARQHGHVPGGRFLVLGLGKLGSSELNQLSDLDLIFLYSVPDGIENSDGAKPLAYTTYYARLGQRLINALQAPTGEGNLYEVDMRLRPSGNAGPIASKLDGFLRYHEEQAWTWEHMALTRARAVAGDASLARETEATIRTLLTKPRDADRLLIDVDDMRIRIEKAHLKPTPWDAKHRRGGLVDLEFIAQYLQLRVAPEDPSVLATATNAAFRRLITAHRIDPEVGAELLEGLAFWHQVQGMLRVAVGKDAEQSATADLLARALTRATGTKDPALAYARLDEVAARGLALYERLVARPAKRARRAHPELQPPDRQSPGQQSTETKGP</sequence>